<proteinExistence type="predicted"/>
<comment type="caution">
    <text evidence="2">The sequence shown here is derived from an EMBL/GenBank/DDBJ whole genome shotgun (WGS) entry which is preliminary data.</text>
</comment>
<keyword evidence="1" id="KW-1133">Transmembrane helix</keyword>
<protein>
    <submittedName>
        <fullName evidence="2">Uncharacterized protein</fullName>
    </submittedName>
</protein>
<accession>A0A645F4K5</accession>
<keyword evidence="1" id="KW-0472">Membrane</keyword>
<evidence type="ECO:0000313" key="2">
    <source>
        <dbReference type="EMBL" id="MPN09097.1"/>
    </source>
</evidence>
<organism evidence="2">
    <name type="scientific">bioreactor metagenome</name>
    <dbReference type="NCBI Taxonomy" id="1076179"/>
    <lineage>
        <taxon>unclassified sequences</taxon>
        <taxon>metagenomes</taxon>
        <taxon>ecological metagenomes</taxon>
    </lineage>
</organism>
<name>A0A645F4K5_9ZZZZ</name>
<dbReference type="AlphaFoldDB" id="A0A645F4K5"/>
<feature type="transmembrane region" description="Helical" evidence="1">
    <location>
        <begin position="20"/>
        <end position="42"/>
    </location>
</feature>
<gene>
    <name evidence="2" type="ORF">SDC9_156385</name>
</gene>
<dbReference type="EMBL" id="VSSQ01055191">
    <property type="protein sequence ID" value="MPN09097.1"/>
    <property type="molecule type" value="Genomic_DNA"/>
</dbReference>
<keyword evidence="1" id="KW-0812">Transmembrane</keyword>
<sequence>MIQIFKFTIRDSRRSVNNCYCRIIQIVVVVAIRIGEIIYFSIFETAVIQQSIAPRLEDNPSPVVFFGRSHRAVFVAISRISVVVVSCGSEVDHFGSCSVGNDISVDNDSLIPVPIMPI</sequence>
<reference evidence="2" key="1">
    <citation type="submission" date="2019-08" db="EMBL/GenBank/DDBJ databases">
        <authorList>
            <person name="Kucharzyk K."/>
            <person name="Murdoch R.W."/>
            <person name="Higgins S."/>
            <person name="Loffler F."/>
        </authorList>
    </citation>
    <scope>NUCLEOTIDE SEQUENCE</scope>
</reference>
<evidence type="ECO:0000256" key="1">
    <source>
        <dbReference type="SAM" id="Phobius"/>
    </source>
</evidence>